<keyword evidence="2" id="KW-0732">Signal</keyword>
<gene>
    <name evidence="3" type="ORF">EKN56_03105</name>
</gene>
<dbReference type="Proteomes" id="UP000293154">
    <property type="component" value="Chromosome"/>
</dbReference>
<dbReference type="AlphaFoldDB" id="A0A411WGY2"/>
<dbReference type="RefSeq" id="WP_130590473.1">
    <property type="nucleotide sequence ID" value="NZ_CP034752.1"/>
</dbReference>
<protein>
    <submittedName>
        <fullName evidence="3">Uncharacterized protein</fullName>
    </submittedName>
</protein>
<keyword evidence="4" id="KW-1185">Reference proteome</keyword>
<dbReference type="EMBL" id="CP034752">
    <property type="protein sequence ID" value="QBH95482.1"/>
    <property type="molecule type" value="Genomic_DNA"/>
</dbReference>
<reference evidence="3 4" key="1">
    <citation type="submission" date="2019-03" db="EMBL/GenBank/DDBJ databases">
        <title>Pragia sp. nov. isolated from the gut tract of Carduelis flavirostris.</title>
        <authorList>
            <person name="Ge Y."/>
        </authorList>
    </citation>
    <scope>NUCLEOTIDE SEQUENCE [LARGE SCALE GENOMIC DNA]</scope>
    <source>
        <strain evidence="3 4">CF-458</strain>
    </source>
</reference>
<evidence type="ECO:0000256" key="2">
    <source>
        <dbReference type="SAM" id="SignalP"/>
    </source>
</evidence>
<sequence length="165" mass="18173">MKLKLFAATTLLISPLLFAGQVDNSAMVKKYHAQLEDVKSLLNETIVTTVLSVHIADAYRQFGGVLPEVTAHSKHIQRLKEDAEHLFGNALTETPFPNCRELVYDADKIWGLRLDLAKTNKAPGKEISSAEDKFVKAQSACVNEIKTPPPAKKDESKTAIIDITS</sequence>
<evidence type="ECO:0000313" key="4">
    <source>
        <dbReference type="Proteomes" id="UP000293154"/>
    </source>
</evidence>
<organism evidence="3 4">
    <name type="scientific">Limnobaculum zhutongyuii</name>
    <dbReference type="NCBI Taxonomy" id="2498113"/>
    <lineage>
        <taxon>Bacteria</taxon>
        <taxon>Pseudomonadati</taxon>
        <taxon>Pseudomonadota</taxon>
        <taxon>Gammaproteobacteria</taxon>
        <taxon>Enterobacterales</taxon>
        <taxon>Budviciaceae</taxon>
        <taxon>Limnobaculum</taxon>
    </lineage>
</organism>
<dbReference type="OrthoDB" id="6637009at2"/>
<dbReference type="KEGG" id="prag:EKN56_03105"/>
<feature type="chain" id="PRO_5019297296" evidence="2">
    <location>
        <begin position="20"/>
        <end position="165"/>
    </location>
</feature>
<feature type="signal peptide" evidence="2">
    <location>
        <begin position="1"/>
        <end position="19"/>
    </location>
</feature>
<name>A0A411WGY2_9GAMM</name>
<evidence type="ECO:0000256" key="1">
    <source>
        <dbReference type="SAM" id="MobiDB-lite"/>
    </source>
</evidence>
<proteinExistence type="predicted"/>
<accession>A0A411WGY2</accession>
<feature type="region of interest" description="Disordered" evidence="1">
    <location>
        <begin position="145"/>
        <end position="165"/>
    </location>
</feature>
<evidence type="ECO:0000313" key="3">
    <source>
        <dbReference type="EMBL" id="QBH95482.1"/>
    </source>
</evidence>